<evidence type="ECO:0000313" key="1">
    <source>
        <dbReference type="EMBL" id="KAI0093579.1"/>
    </source>
</evidence>
<comment type="caution">
    <text evidence="1">The sequence shown here is derived from an EMBL/GenBank/DDBJ whole genome shotgun (WGS) entry which is preliminary data.</text>
</comment>
<gene>
    <name evidence="1" type="ORF">BDY19DRAFT_917711</name>
</gene>
<organism evidence="1 2">
    <name type="scientific">Irpex rosettiformis</name>
    <dbReference type="NCBI Taxonomy" id="378272"/>
    <lineage>
        <taxon>Eukaryota</taxon>
        <taxon>Fungi</taxon>
        <taxon>Dikarya</taxon>
        <taxon>Basidiomycota</taxon>
        <taxon>Agaricomycotina</taxon>
        <taxon>Agaricomycetes</taxon>
        <taxon>Polyporales</taxon>
        <taxon>Irpicaceae</taxon>
        <taxon>Irpex</taxon>
    </lineage>
</organism>
<reference evidence="1" key="1">
    <citation type="journal article" date="2021" name="Environ. Microbiol.">
        <title>Gene family expansions and transcriptome signatures uncover fungal adaptations to wood decay.</title>
        <authorList>
            <person name="Hage H."/>
            <person name="Miyauchi S."/>
            <person name="Viragh M."/>
            <person name="Drula E."/>
            <person name="Min B."/>
            <person name="Chaduli D."/>
            <person name="Navarro D."/>
            <person name="Favel A."/>
            <person name="Norest M."/>
            <person name="Lesage-Meessen L."/>
            <person name="Balint B."/>
            <person name="Merenyi Z."/>
            <person name="de Eugenio L."/>
            <person name="Morin E."/>
            <person name="Martinez A.T."/>
            <person name="Baldrian P."/>
            <person name="Stursova M."/>
            <person name="Martinez M.J."/>
            <person name="Novotny C."/>
            <person name="Magnuson J.K."/>
            <person name="Spatafora J.W."/>
            <person name="Maurice S."/>
            <person name="Pangilinan J."/>
            <person name="Andreopoulos W."/>
            <person name="LaButti K."/>
            <person name="Hundley H."/>
            <person name="Na H."/>
            <person name="Kuo A."/>
            <person name="Barry K."/>
            <person name="Lipzen A."/>
            <person name="Henrissat B."/>
            <person name="Riley R."/>
            <person name="Ahrendt S."/>
            <person name="Nagy L.G."/>
            <person name="Grigoriev I.V."/>
            <person name="Martin F."/>
            <person name="Rosso M.N."/>
        </authorList>
    </citation>
    <scope>NUCLEOTIDE SEQUENCE</scope>
    <source>
        <strain evidence="1">CBS 384.51</strain>
    </source>
</reference>
<protein>
    <submittedName>
        <fullName evidence="1">RAM signaling pathway protein-domain-containing protein</fullName>
    </submittedName>
</protein>
<keyword evidence="2" id="KW-1185">Reference proteome</keyword>
<proteinExistence type="predicted"/>
<sequence>MAITDNEASSIGRPSPARTVTVPSPLPSVSLSREHITEAFKNSPDGGVTLDLTKRNLSDVGEDGASELAVVGHVDADGESAVVRIALAHNRLATLPMAFALLTRLRYLVLKDNNFTIFPDVLTVMPSLEILDISRNKIKRLPSQPGSLTKLRVFSLSRNKIHRLPAYFSQFHDLNLFKVDHNPLEWPPRNVMEPSPPGENTEAVKAWIQDIQDWIQQNSATAERKISDEQQQQEASLMDLDRDSIGDDSLDIRPTFDTSLFIEDSSSPQHHRTFSLDSEQSNYSDNVLPMPTIYSSRSPKSPRPPRLHLDAVSAHSSHTSPHRSPDSYLPTPDDSVSSTDEDLTQTQSLGQLHGRNASFAGSGGSAPRSHLPPKKSMPDLRPAKLNLNGQRDPSLHTVDEKSGMPSPPHRQESDSSNGSLNNFRTPKFSPSVVASPVSLHRPAPHMEGERHKYFRRMSSLNMGTLVKTTPPALLTLVDGIRGILFGVSQIYQGLQHYTEYAIDERLSAVLLKVLDPASLYMNQLINALDRFDTMSRRTVPSPAVCRSVVETCRDNVNMFGKAVGVLTLQLKVLATHDDVRYTRQMLLMLYGAMAEIAGAWTSIASQMEAVKSFLREHGPPSATKSLPTPSSSLEVSTPSTGSTVTPTPSHSAPRMNVRSPVNGTSDARARMARRHAGSFSYKDVELGMLLPSNLDSPPLSSGLVGGPASSIPVPRTMRRIQTTGPNGIHGDGTIRPSVSTRADFHSRQSSASSFLASATSSPALALAKSPSFEAMSSAHTIIDGVAVDAIRHAVESAPPVWNLLEALLRQDPILQETLLETLRKAEDVTFRLQEDIRGVATDSGRRKVLREDAHMFANTVTQLLNVLKTYGTAHSLSSDLRNSMVQLSQATQDFLMLLHVSSFSPAQAQRPYSPMVGILSPPPPPQEDNRLGANLSRSRSAVASVATRTLPLMKDPPRSALPHGSFMLSPPR</sequence>
<accession>A0ACB8UHQ5</accession>
<dbReference type="Proteomes" id="UP001055072">
    <property type="component" value="Unassembled WGS sequence"/>
</dbReference>
<evidence type="ECO:0000313" key="2">
    <source>
        <dbReference type="Proteomes" id="UP001055072"/>
    </source>
</evidence>
<dbReference type="EMBL" id="MU274901">
    <property type="protein sequence ID" value="KAI0093579.1"/>
    <property type="molecule type" value="Genomic_DNA"/>
</dbReference>
<name>A0ACB8UHQ5_9APHY</name>